<protein>
    <submittedName>
        <fullName evidence="6">Uncharacterized protein</fullName>
    </submittedName>
</protein>
<feature type="region of interest" description="Disordered" evidence="2">
    <location>
        <begin position="939"/>
        <end position="964"/>
    </location>
</feature>
<dbReference type="Gene3D" id="2.130.10.10">
    <property type="entry name" value="YVTN repeat-like/Quinoprotein amine dehydrogenase"/>
    <property type="match status" value="2"/>
</dbReference>
<evidence type="ECO:0000256" key="1">
    <source>
        <dbReference type="PROSITE-ProRule" id="PRU00221"/>
    </source>
</evidence>
<dbReference type="InterPro" id="IPR056421">
    <property type="entry name" value="TPR_GEMI5"/>
</dbReference>
<dbReference type="InterPro" id="IPR015943">
    <property type="entry name" value="WD40/YVTN_repeat-like_dom_sf"/>
</dbReference>
<dbReference type="PANTHER" id="PTHR46362:SF1">
    <property type="entry name" value="GEM-ASSOCIATED PROTEIN 5"/>
    <property type="match status" value="1"/>
</dbReference>
<evidence type="ECO:0000256" key="2">
    <source>
        <dbReference type="SAM" id="MobiDB-lite"/>
    </source>
</evidence>
<dbReference type="InterPro" id="IPR001680">
    <property type="entry name" value="WD40_rpt"/>
</dbReference>
<dbReference type="STRING" id="34691.A0A182XLF5"/>
<evidence type="ECO:0000259" key="4">
    <source>
        <dbReference type="Pfam" id="PF23774"/>
    </source>
</evidence>
<feature type="compositionally biased region" description="Basic residues" evidence="2">
    <location>
        <begin position="244"/>
        <end position="253"/>
    </location>
</feature>
<dbReference type="SUPFAM" id="SSF101908">
    <property type="entry name" value="Putative isomerase YbhE"/>
    <property type="match status" value="1"/>
</dbReference>
<dbReference type="PROSITE" id="PS50294">
    <property type="entry name" value="WD_REPEATS_REGION"/>
    <property type="match status" value="1"/>
</dbReference>
<accession>A0A182XLF5</accession>
<dbReference type="InterPro" id="IPR056424">
    <property type="entry name" value="Beta-prop_GEMI5_2nd"/>
</dbReference>
<feature type="domain" description="Gem-associated protein 5 TPR" evidence="4">
    <location>
        <begin position="1063"/>
        <end position="1199"/>
    </location>
</feature>
<dbReference type="SMART" id="SM00320">
    <property type="entry name" value="WD40"/>
    <property type="match status" value="5"/>
</dbReference>
<dbReference type="InterPro" id="IPR052640">
    <property type="entry name" value="Gemin-5"/>
</dbReference>
<feature type="compositionally biased region" description="Basic and acidic residues" evidence="2">
    <location>
        <begin position="940"/>
        <end position="951"/>
    </location>
</feature>
<feature type="domain" description="Gem-associated protein 5 second beta-propeller" evidence="5">
    <location>
        <begin position="538"/>
        <end position="826"/>
    </location>
</feature>
<dbReference type="EnsemblMetazoa" id="AQUA010700-RA">
    <property type="protein sequence ID" value="AQUA010700-PA"/>
    <property type="gene ID" value="AQUA010700"/>
</dbReference>
<feature type="domain" description="Gem-associated protein 5 first beta-propeller" evidence="3">
    <location>
        <begin position="27"/>
        <end position="337"/>
    </location>
</feature>
<dbReference type="Proteomes" id="UP000076407">
    <property type="component" value="Unassembled WGS sequence"/>
</dbReference>
<dbReference type="PROSITE" id="PS50082">
    <property type="entry name" value="WD_REPEATS_2"/>
    <property type="match status" value="1"/>
</dbReference>
<dbReference type="GO" id="GO:0003730">
    <property type="term" value="F:mRNA 3'-UTR binding"/>
    <property type="evidence" value="ECO:0007669"/>
    <property type="project" value="TreeGrafter"/>
</dbReference>
<feature type="compositionally biased region" description="Acidic residues" evidence="2">
    <location>
        <begin position="952"/>
        <end position="964"/>
    </location>
</feature>
<feature type="domain" description="Gem-associated protein 5 first beta-propeller" evidence="3">
    <location>
        <begin position="375"/>
        <end position="460"/>
    </location>
</feature>
<dbReference type="InterPro" id="IPR056432">
    <property type="entry name" value="Beta-prop_GEMI5_1st"/>
</dbReference>
<dbReference type="PANTHER" id="PTHR46362">
    <property type="entry name" value="GEM-ASSOCIATED PROTEIN 5"/>
    <property type="match status" value="1"/>
</dbReference>
<dbReference type="Pfam" id="PF23774">
    <property type="entry name" value="TPR_GEMI5"/>
    <property type="match status" value="1"/>
</dbReference>
<feature type="region of interest" description="Disordered" evidence="2">
    <location>
        <begin position="319"/>
        <end position="351"/>
    </location>
</feature>
<sequence length="1222" mass="138143">MVPSMEGFVAPIIHRWYHQNSLISTPDNGILYCSRYEVVYIPPLDTGCLPKTQLINVHGFTKSLACSPDWSAKRLFATLDEYNVLYVWDLDLGQPVHGHRGHATAPKAPTSRQQFKDVTSAICFSAHGKVISCDRSDLVVYCLLADSYKVMPDFFRNKTVVTLVPSPVDRDVFIAGLKDGLIQIFSIKKMAILHTLRSHDKEIVSVECMTVPVLKGNVWRKRQNNPEVGSGNVPDSASKTVQNRPKKQARKKTVPVADDSDFLDIYDFNESQEEFGTIIDREAKDDKQNQFREKAKTVEGFNFLEACENLKEDILKAANRREEEEEEEDDEAGEQSTLAQEDFNTDDENDLDDCEKLRDYVVVDNEDREAEEEPLDDREEFENKLILVSGSRENVVWFWDYETGLPIDKIVIPSETNGRLCDTLFTNAVWMDESHIVANTSNGQVIEWKVEFKFKNDRLQLVAKESLAPYPVEKIFHVIRAKGLTKMETNGRYLWCSSIHRKISCLEVAESGKATVVVDYSCITPTNRCVVENPLESMVVALASAAPRIEKLNLASLQPDNIPFKPFTNKISGFVMFLAWHPEEEDKLAFATNEGRVGVLDTSSMSNVPVIMKPFINKEVYALHWCFLTNDKQERRLVLFACGTNELAYYHMSGAHNRTTILQTLRILEPVRCKQFGQVSNISGTDKMCFIGTQQGSIYITGLDENLKQLYCHKVANRYISSVEYKQNYLAVGSNDHAIRLINLSDGFDGEQENEIITLEGHTEGICKVKWNRGDTMLLLSSSYDCSIRIWDALSATCLSVFYTKSFAYGAIFSPLDENIILYVGKGIPLSSYDYTKQHDKVPKASSKKYPKIKFATLEDSKPIETMPGKKRGRGNKQPAAVSVNEAVDQLTDEVKKVTLKEGAAVKPMPTPALATTLPLTYRETNKVKDVLECIVKLLHTPDPEPEPTKLDEDENGSDNESLDEDFNRLIKPKAIEQKQPVVEPPVNDSEMSAPDEKMFYNERLFSTEQNLKQLIEEEGKHLIGMAISFGNKLLANCNVLAKMHTITDVSSIGMVMLPQLLHKLKDTILGCITKKKLTPQMLALAPYVSHMFWRQCCQAYAYQLIEGQQPLAAVPYFLASHKVDSSIEELCDAKYFREAWVICRLQKMPDDPILEQVASKWAHHLDVIGNYEAAALVWTGVKKYKEAIEVLTKRRDINEDIKRTIDELNAKLQGAPKAEAK</sequence>
<dbReference type="SUPFAM" id="SSF50998">
    <property type="entry name" value="Quinoprotein alcohol dehydrogenase-like"/>
    <property type="match status" value="1"/>
</dbReference>
<keyword evidence="1" id="KW-0853">WD repeat</keyword>
<name>A0A182XLF5_ANOQN</name>
<dbReference type="Pfam" id="PF23775">
    <property type="entry name" value="Beta-prop_RIG_2nd"/>
    <property type="match status" value="1"/>
</dbReference>
<organism evidence="6 7">
    <name type="scientific">Anopheles quadriannulatus</name>
    <name type="common">Mosquito</name>
    <dbReference type="NCBI Taxonomy" id="34691"/>
    <lineage>
        <taxon>Eukaryota</taxon>
        <taxon>Metazoa</taxon>
        <taxon>Ecdysozoa</taxon>
        <taxon>Arthropoda</taxon>
        <taxon>Hexapoda</taxon>
        <taxon>Insecta</taxon>
        <taxon>Pterygota</taxon>
        <taxon>Neoptera</taxon>
        <taxon>Endopterygota</taxon>
        <taxon>Diptera</taxon>
        <taxon>Nematocera</taxon>
        <taxon>Culicoidea</taxon>
        <taxon>Culicidae</taxon>
        <taxon>Anophelinae</taxon>
        <taxon>Anopheles</taxon>
    </lineage>
</organism>
<keyword evidence="7" id="KW-1185">Reference proteome</keyword>
<evidence type="ECO:0000259" key="3">
    <source>
        <dbReference type="Pfam" id="PF23770"/>
    </source>
</evidence>
<feature type="region of interest" description="Disordered" evidence="2">
    <location>
        <begin position="223"/>
        <end position="255"/>
    </location>
</feature>
<evidence type="ECO:0000259" key="5">
    <source>
        <dbReference type="Pfam" id="PF23775"/>
    </source>
</evidence>
<evidence type="ECO:0000313" key="7">
    <source>
        <dbReference type="Proteomes" id="UP000076407"/>
    </source>
</evidence>
<dbReference type="InterPro" id="IPR011047">
    <property type="entry name" value="Quinoprotein_ADH-like_sf"/>
</dbReference>
<dbReference type="Pfam" id="PF23770">
    <property type="entry name" value="Beta-prop_RIG_1st"/>
    <property type="match status" value="2"/>
</dbReference>
<evidence type="ECO:0000313" key="6">
    <source>
        <dbReference type="EnsemblMetazoa" id="AQUA010700-PA"/>
    </source>
</evidence>
<feature type="repeat" description="WD" evidence="1">
    <location>
        <begin position="759"/>
        <end position="801"/>
    </location>
</feature>
<dbReference type="GO" id="GO:0032797">
    <property type="term" value="C:SMN complex"/>
    <property type="evidence" value="ECO:0007669"/>
    <property type="project" value="TreeGrafter"/>
</dbReference>
<dbReference type="VEuPathDB" id="VectorBase:AQUA010700"/>
<proteinExistence type="predicted"/>
<feature type="compositionally biased region" description="Acidic residues" evidence="2">
    <location>
        <begin position="323"/>
        <end position="333"/>
    </location>
</feature>
<reference evidence="6" key="1">
    <citation type="submission" date="2020-05" db="UniProtKB">
        <authorList>
            <consortium name="EnsemblMetazoa"/>
        </authorList>
    </citation>
    <scope>IDENTIFICATION</scope>
    <source>
        <strain evidence="6">SANGQUA</strain>
    </source>
</reference>
<dbReference type="AlphaFoldDB" id="A0A182XLF5"/>
<dbReference type="GO" id="GO:0005634">
    <property type="term" value="C:nucleus"/>
    <property type="evidence" value="ECO:0007669"/>
    <property type="project" value="TreeGrafter"/>
</dbReference>
<feature type="compositionally biased region" description="Polar residues" evidence="2">
    <location>
        <begin position="233"/>
        <end position="243"/>
    </location>
</feature>
<dbReference type="GO" id="GO:0000387">
    <property type="term" value="P:spliceosomal snRNP assembly"/>
    <property type="evidence" value="ECO:0007669"/>
    <property type="project" value="TreeGrafter"/>
</dbReference>